<feature type="compositionally biased region" description="Polar residues" evidence="3">
    <location>
        <begin position="807"/>
        <end position="820"/>
    </location>
</feature>
<dbReference type="GO" id="GO:0004674">
    <property type="term" value="F:protein serine/threonine kinase activity"/>
    <property type="evidence" value="ECO:0007669"/>
    <property type="project" value="TreeGrafter"/>
</dbReference>
<name>A0A8H7VME3_9FUNG</name>
<keyword evidence="1 2" id="KW-0103">Bromodomain</keyword>
<evidence type="ECO:0000259" key="4">
    <source>
        <dbReference type="PROSITE" id="PS50011"/>
    </source>
</evidence>
<dbReference type="InterPro" id="IPR000719">
    <property type="entry name" value="Prot_kinase_dom"/>
</dbReference>
<proteinExistence type="predicted"/>
<feature type="compositionally biased region" description="Low complexity" evidence="3">
    <location>
        <begin position="1282"/>
        <end position="1292"/>
    </location>
</feature>
<gene>
    <name evidence="6" type="ORF">INT45_012060</name>
</gene>
<feature type="region of interest" description="Disordered" evidence="3">
    <location>
        <begin position="199"/>
        <end position="276"/>
    </location>
</feature>
<feature type="region of interest" description="Disordered" evidence="3">
    <location>
        <begin position="787"/>
        <end position="825"/>
    </location>
</feature>
<dbReference type="PROSITE" id="PS50011">
    <property type="entry name" value="PROTEIN_KINASE_DOM"/>
    <property type="match status" value="1"/>
</dbReference>
<feature type="compositionally biased region" description="Low complexity" evidence="3">
    <location>
        <begin position="243"/>
        <end position="266"/>
    </location>
</feature>
<dbReference type="Pfam" id="PF00069">
    <property type="entry name" value="Pkinase"/>
    <property type="match status" value="1"/>
</dbReference>
<dbReference type="SUPFAM" id="SSF47370">
    <property type="entry name" value="Bromodomain"/>
    <property type="match status" value="1"/>
</dbReference>
<dbReference type="Pfam" id="PF00439">
    <property type="entry name" value="Bromodomain"/>
    <property type="match status" value="1"/>
</dbReference>
<dbReference type="Gene3D" id="1.10.510.10">
    <property type="entry name" value="Transferase(Phosphotransferase) domain 1"/>
    <property type="match status" value="1"/>
</dbReference>
<feature type="compositionally biased region" description="Low complexity" evidence="3">
    <location>
        <begin position="203"/>
        <end position="213"/>
    </location>
</feature>
<feature type="region of interest" description="Disordered" evidence="3">
    <location>
        <begin position="1243"/>
        <end position="1334"/>
    </location>
</feature>
<dbReference type="CDD" id="cd04369">
    <property type="entry name" value="Bromodomain"/>
    <property type="match status" value="1"/>
</dbReference>
<evidence type="ECO:0000313" key="6">
    <source>
        <dbReference type="EMBL" id="KAG2228036.1"/>
    </source>
</evidence>
<dbReference type="GO" id="GO:0006325">
    <property type="term" value="P:chromatin organization"/>
    <property type="evidence" value="ECO:0007669"/>
    <property type="project" value="UniProtKB-ARBA"/>
</dbReference>
<sequence length="1334" mass="150937">MDDWAFQESSDSAMGTVNNVHLLWKFQTLDSLGLSEQHNDTTTNRPLQNNETSTFISSEPNRTVPDDLQQDIDRILNMPTEVPSPVMLNDSSSLHNNNASYPPEVLFSGSSSSYDINELPTSQSPMPTIPTISNTMTAVRRKRSRSPSLSIPLVDDRPMVKLRTNESVVPEITTVDPSSFLNSNYNNSSAVPTAAPEITSVDQGQQGQLLQQQHHASDTPKATTTIKAKSFPRRPRLRVHIQKPSSKTSSASSASPIATGASSPSIVKIIPEPSDPMQHRLDGMGIKRLTIAILRRLGVVLDINELPPVDNNDQKRRGIDSRQVLPLQAMQVITTMILGTSGDKDVSQTDGSQISNGDLVAVQRMVIEGLRVKNISINTVITKRLISSNAIPVYQTGSMTRTDSLSDDRFIDLSNVKYELPLNVTRLFLRLYRFILNMLLATPDCWPFIQPVPDSAVLYHQEIKTPMDLSTVEKKAWQGTYTTFSKFEKDILLIWKNAKSYHSNTGTIPKHADKLDELFRKIVLDLKTQIRPSKNQKPTSSNDFRFDPMERISEENEITSSLLSRLFCPNSTVYTISAMSPLEPKAKQRGLTHEKLLYLQLNGPFFQALERMKKNPTADHQIIPRFYIAKNRTFLEQVSAYGVLAIFYNTRVKRLRPKRYEIETDIVITYPASPLYDIDRLNKDTHELAPKAWIHLRPLRVVENASFEANETVERDYFRRMYTTARIHALSYRPPPTKGGSSADDIETKLLLRKIARKVLSLPTPTSQEEDDKAIVKIVSQVKDEKSLSLSSSTSTSSPSPSPKAILSSSPKSQQLTKSSPKVAVVSNIKKEGKVNGHVNSNNGSFDKKHPVVLKREEKLTTPTASHLSPKLFSPSSSSTMVRETDHEVWRKLFQACREKGVDVQNISEKYSSLNLSAPNSEGYFKQVYFLEGVVIQTFRQMTMYQRITEIACLMKLRNLPHMAQMKEVIYNDNGDIVGLTMERYQETLKQYTHVHSHHRLSAHQKYSIIRQMINCIKIIHDAGLAHRDLSEVNFMVNRVSNKLEDGSENVYLYLIDFGKSVFCEPQDVRDWFVDVPREKWEYDGDVVPESKEELEQWCANLPWVKGKPDHGYRMYRSIQTLPKTRSDTQVLPWLIHPKAEDIYSIGVMIWKTFTDTEPWRGVLDTDLQGLRYVAEDDYRIERALQQDIKGEVSQELLLKCLRTRPQDRVSATDLLEWFESDQVKAALLEEWKTYSSESRATRKAKTTYGYDETEDETKRRRKRKTNPSNSSINTSKGKGRSSTNNNNNNNTAPPPPATTTSSSSSSSSTITTIKSIKISLPPPTPSDFSSDIN</sequence>
<dbReference type="GO" id="GO:0005634">
    <property type="term" value="C:nucleus"/>
    <property type="evidence" value="ECO:0007669"/>
    <property type="project" value="TreeGrafter"/>
</dbReference>
<dbReference type="InterPro" id="IPR001487">
    <property type="entry name" value="Bromodomain"/>
</dbReference>
<organism evidence="6 7">
    <name type="scientific">Circinella minor</name>
    <dbReference type="NCBI Taxonomy" id="1195481"/>
    <lineage>
        <taxon>Eukaryota</taxon>
        <taxon>Fungi</taxon>
        <taxon>Fungi incertae sedis</taxon>
        <taxon>Mucoromycota</taxon>
        <taxon>Mucoromycotina</taxon>
        <taxon>Mucoromycetes</taxon>
        <taxon>Mucorales</taxon>
        <taxon>Lichtheimiaceae</taxon>
        <taxon>Circinella</taxon>
    </lineage>
</organism>
<dbReference type="Gene3D" id="1.20.920.10">
    <property type="entry name" value="Bromodomain-like"/>
    <property type="match status" value="1"/>
</dbReference>
<dbReference type="Proteomes" id="UP000646827">
    <property type="component" value="Unassembled WGS sequence"/>
</dbReference>
<dbReference type="GO" id="GO:0005737">
    <property type="term" value="C:cytoplasm"/>
    <property type="evidence" value="ECO:0007669"/>
    <property type="project" value="TreeGrafter"/>
</dbReference>
<dbReference type="SMART" id="SM00220">
    <property type="entry name" value="S_TKc"/>
    <property type="match status" value="1"/>
</dbReference>
<dbReference type="PANTHER" id="PTHR44167:SF24">
    <property type="entry name" value="SERINE_THREONINE-PROTEIN KINASE CHK2"/>
    <property type="match status" value="1"/>
</dbReference>
<evidence type="ECO:0000256" key="1">
    <source>
        <dbReference type="ARBA" id="ARBA00023117"/>
    </source>
</evidence>
<dbReference type="OrthoDB" id="4062651at2759"/>
<feature type="region of interest" description="Disordered" evidence="3">
    <location>
        <begin position="37"/>
        <end position="64"/>
    </location>
</feature>
<feature type="compositionally biased region" description="Polar residues" evidence="3">
    <location>
        <begin position="37"/>
        <end position="61"/>
    </location>
</feature>
<feature type="compositionally biased region" description="Low complexity" evidence="3">
    <location>
        <begin position="788"/>
        <end position="799"/>
    </location>
</feature>
<feature type="compositionally biased region" description="Polar residues" evidence="3">
    <location>
        <begin position="1267"/>
        <end position="1277"/>
    </location>
</feature>
<reference evidence="6 7" key="1">
    <citation type="submission" date="2020-12" db="EMBL/GenBank/DDBJ databases">
        <title>Metabolic potential, ecology and presence of endohyphal bacteria is reflected in genomic diversity of Mucoromycotina.</title>
        <authorList>
            <person name="Muszewska A."/>
            <person name="Okrasinska A."/>
            <person name="Steczkiewicz K."/>
            <person name="Drgas O."/>
            <person name="Orlowska M."/>
            <person name="Perlinska-Lenart U."/>
            <person name="Aleksandrzak-Piekarczyk T."/>
            <person name="Szatraj K."/>
            <person name="Zielenkiewicz U."/>
            <person name="Pilsyk S."/>
            <person name="Malc E."/>
            <person name="Mieczkowski P."/>
            <person name="Kruszewska J.S."/>
            <person name="Biernat P."/>
            <person name="Pawlowska J."/>
        </authorList>
    </citation>
    <scope>NUCLEOTIDE SEQUENCE [LARGE SCALE GENOMIC DNA]</scope>
    <source>
        <strain evidence="6 7">CBS 142.35</strain>
    </source>
</reference>
<keyword evidence="7" id="KW-1185">Reference proteome</keyword>
<dbReference type="InterPro" id="IPR011009">
    <property type="entry name" value="Kinase-like_dom_sf"/>
</dbReference>
<dbReference type="GO" id="GO:0044773">
    <property type="term" value="P:mitotic DNA damage checkpoint signaling"/>
    <property type="evidence" value="ECO:0007669"/>
    <property type="project" value="TreeGrafter"/>
</dbReference>
<dbReference type="SUPFAM" id="SSF56112">
    <property type="entry name" value="Protein kinase-like (PK-like)"/>
    <property type="match status" value="1"/>
</dbReference>
<dbReference type="PROSITE" id="PS50014">
    <property type="entry name" value="BROMODOMAIN_2"/>
    <property type="match status" value="1"/>
</dbReference>
<dbReference type="PANTHER" id="PTHR44167">
    <property type="entry name" value="OVARIAN-SPECIFIC SERINE/THREONINE-PROTEIN KINASE LOK-RELATED"/>
    <property type="match status" value="1"/>
</dbReference>
<dbReference type="EMBL" id="JAEPRB010000003">
    <property type="protein sequence ID" value="KAG2228036.1"/>
    <property type="molecule type" value="Genomic_DNA"/>
</dbReference>
<feature type="domain" description="Protein kinase" evidence="4">
    <location>
        <begin position="911"/>
        <end position="1219"/>
    </location>
</feature>
<dbReference type="GO" id="GO:0005524">
    <property type="term" value="F:ATP binding"/>
    <property type="evidence" value="ECO:0007669"/>
    <property type="project" value="InterPro"/>
</dbReference>
<protein>
    <submittedName>
        <fullName evidence="6">Uncharacterized protein</fullName>
    </submittedName>
</protein>
<dbReference type="SMART" id="SM00297">
    <property type="entry name" value="BROMO"/>
    <property type="match status" value="1"/>
</dbReference>
<feature type="compositionally biased region" description="Low complexity" evidence="3">
    <location>
        <begin position="1299"/>
        <end position="1320"/>
    </location>
</feature>
<feature type="compositionally biased region" description="Basic residues" evidence="3">
    <location>
        <begin position="230"/>
        <end position="241"/>
    </location>
</feature>
<evidence type="ECO:0000313" key="7">
    <source>
        <dbReference type="Proteomes" id="UP000646827"/>
    </source>
</evidence>
<accession>A0A8H7VME3</accession>
<feature type="domain" description="Bromo" evidence="5">
    <location>
        <begin position="440"/>
        <end position="509"/>
    </location>
</feature>
<dbReference type="InterPro" id="IPR036427">
    <property type="entry name" value="Bromodomain-like_sf"/>
</dbReference>
<evidence type="ECO:0000259" key="5">
    <source>
        <dbReference type="PROSITE" id="PS50014"/>
    </source>
</evidence>
<comment type="caution">
    <text evidence="6">The sequence shown here is derived from an EMBL/GenBank/DDBJ whole genome shotgun (WGS) entry which is preliminary data.</text>
</comment>
<evidence type="ECO:0000256" key="2">
    <source>
        <dbReference type="PROSITE-ProRule" id="PRU00035"/>
    </source>
</evidence>
<evidence type="ECO:0000256" key="3">
    <source>
        <dbReference type="SAM" id="MobiDB-lite"/>
    </source>
</evidence>